<dbReference type="SUPFAM" id="SSF48452">
    <property type="entry name" value="TPR-like"/>
    <property type="match status" value="2"/>
</dbReference>
<evidence type="ECO:0000313" key="5">
    <source>
        <dbReference type="Proteomes" id="UP000183988"/>
    </source>
</evidence>
<dbReference type="PANTHER" id="PTHR45586:SF1">
    <property type="entry name" value="LIPOPOLYSACCHARIDE ASSEMBLY PROTEIN B"/>
    <property type="match status" value="1"/>
</dbReference>
<dbReference type="AlphaFoldDB" id="A0A1M5CPN8"/>
<gene>
    <name evidence="4" type="ORF">SAMN05216225_1001334</name>
</gene>
<proteinExistence type="predicted"/>
<protein>
    <submittedName>
        <fullName evidence="4">Tetratricopeptide repeat-containing protein</fullName>
    </submittedName>
</protein>
<dbReference type="EMBL" id="FQVW01000001">
    <property type="protein sequence ID" value="SHF56663.1"/>
    <property type="molecule type" value="Genomic_DNA"/>
</dbReference>
<dbReference type="RefSeq" id="WP_072887333.1">
    <property type="nucleotide sequence ID" value="NZ_FQVW01000001.1"/>
</dbReference>
<dbReference type="PANTHER" id="PTHR45586">
    <property type="entry name" value="TPR REPEAT-CONTAINING PROTEIN PA4667"/>
    <property type="match status" value="1"/>
</dbReference>
<dbReference type="OrthoDB" id="2080803at2"/>
<dbReference type="PROSITE" id="PS50005">
    <property type="entry name" value="TPR"/>
    <property type="match status" value="1"/>
</dbReference>
<keyword evidence="1" id="KW-0677">Repeat</keyword>
<dbReference type="InterPro" id="IPR011990">
    <property type="entry name" value="TPR-like_helical_dom_sf"/>
</dbReference>
<keyword evidence="5" id="KW-1185">Reference proteome</keyword>
<evidence type="ECO:0000256" key="3">
    <source>
        <dbReference type="PROSITE-ProRule" id="PRU00339"/>
    </source>
</evidence>
<keyword evidence="2 3" id="KW-0802">TPR repeat</keyword>
<dbReference type="Pfam" id="PF13429">
    <property type="entry name" value="TPR_15"/>
    <property type="match status" value="1"/>
</dbReference>
<name>A0A1M5CPN8_9BACI</name>
<dbReference type="Pfam" id="PF14559">
    <property type="entry name" value="TPR_19"/>
    <property type="match status" value="1"/>
</dbReference>
<dbReference type="SMART" id="SM00028">
    <property type="entry name" value="TPR"/>
    <property type="match status" value="8"/>
</dbReference>
<accession>A0A1M5CPN8</accession>
<sequence>MDKISQAVNLMETDQTEKALQLLDEFLNTANDDEKFSIANLYLQWGLIQEASTIIMELLEKYPDEAQLKIMQAEIYTELEQDEQAIQLLDEINEDDEAYLQVLVQLADLFQSQGLYEVAEQKLLKAKQMEPNERIIDFALGELYFSIGEFRKATTYYERVNKYEQEIGTISLSERLAEAYARIGEYETALTYFEQADPDNTDLLFRYGFTAMQAKRNDIAINVLEKVIKEDIYYHSAYYHLAQAYEGEEQTQEAYEAATKGIKVDEFNKELYFYAGKLAHKLGKNEESVQYVQEAIALDQEYKEAILFLIEFFKEQEKYREIVELVSSIKETDAIDPLYDWELARAYNELEEYDYALKHYREAYNSLQHDDDFLKEFGYFLSEEGRIKEAIEVFEAYLKQQPLDDDVSEYITRLKSN</sequence>
<evidence type="ECO:0000256" key="2">
    <source>
        <dbReference type="ARBA" id="ARBA00022803"/>
    </source>
</evidence>
<feature type="repeat" description="TPR" evidence="3">
    <location>
        <begin position="269"/>
        <end position="302"/>
    </location>
</feature>
<dbReference type="Gene3D" id="1.25.40.10">
    <property type="entry name" value="Tetratricopeptide repeat domain"/>
    <property type="match status" value="2"/>
</dbReference>
<organism evidence="4 5">
    <name type="scientific">Ornithinibacillus halophilus</name>
    <dbReference type="NCBI Taxonomy" id="930117"/>
    <lineage>
        <taxon>Bacteria</taxon>
        <taxon>Bacillati</taxon>
        <taxon>Bacillota</taxon>
        <taxon>Bacilli</taxon>
        <taxon>Bacillales</taxon>
        <taxon>Bacillaceae</taxon>
        <taxon>Ornithinibacillus</taxon>
    </lineage>
</organism>
<dbReference type="Proteomes" id="UP000183988">
    <property type="component" value="Unassembled WGS sequence"/>
</dbReference>
<dbReference type="InterPro" id="IPR019734">
    <property type="entry name" value="TPR_rpt"/>
</dbReference>
<evidence type="ECO:0000256" key="1">
    <source>
        <dbReference type="ARBA" id="ARBA00022737"/>
    </source>
</evidence>
<reference evidence="4 5" key="1">
    <citation type="submission" date="2016-11" db="EMBL/GenBank/DDBJ databases">
        <authorList>
            <person name="Jaros S."/>
            <person name="Januszkiewicz K."/>
            <person name="Wedrychowicz H."/>
        </authorList>
    </citation>
    <scope>NUCLEOTIDE SEQUENCE [LARGE SCALE GENOMIC DNA]</scope>
    <source>
        <strain evidence="4 5">IBRC-M 10683</strain>
    </source>
</reference>
<dbReference type="InterPro" id="IPR051012">
    <property type="entry name" value="CellSynth/LPSAsmb/PSIAsmb"/>
</dbReference>
<evidence type="ECO:0000313" key="4">
    <source>
        <dbReference type="EMBL" id="SHF56663.1"/>
    </source>
</evidence>
<dbReference type="STRING" id="930117.SAMN05216225_1001334"/>